<dbReference type="EMBL" id="KN838553">
    <property type="protein sequence ID" value="KIK06328.1"/>
    <property type="molecule type" value="Genomic_DNA"/>
</dbReference>
<name>A0A0C9YDQ3_9AGAR</name>
<reference evidence="3 4" key="1">
    <citation type="submission" date="2014-04" db="EMBL/GenBank/DDBJ databases">
        <authorList>
            <consortium name="DOE Joint Genome Institute"/>
            <person name="Kuo A."/>
            <person name="Kohler A."/>
            <person name="Nagy L.G."/>
            <person name="Floudas D."/>
            <person name="Copeland A."/>
            <person name="Barry K.W."/>
            <person name="Cichocki N."/>
            <person name="Veneault-Fourrey C."/>
            <person name="LaButti K."/>
            <person name="Lindquist E.A."/>
            <person name="Lipzen A."/>
            <person name="Lundell T."/>
            <person name="Morin E."/>
            <person name="Murat C."/>
            <person name="Sun H."/>
            <person name="Tunlid A."/>
            <person name="Henrissat B."/>
            <person name="Grigoriev I.V."/>
            <person name="Hibbett D.S."/>
            <person name="Martin F."/>
            <person name="Nordberg H.P."/>
            <person name="Cantor M.N."/>
            <person name="Hua S.X."/>
        </authorList>
    </citation>
    <scope>NUCLEOTIDE SEQUENCE [LARGE SCALE GENOMIC DNA]</scope>
    <source>
        <strain evidence="3 4">LaAM-08-1</strain>
    </source>
</reference>
<gene>
    <name evidence="3" type="ORF">K443DRAFT_674315</name>
</gene>
<dbReference type="InterPro" id="IPR056884">
    <property type="entry name" value="NPHP3-like_N"/>
</dbReference>
<dbReference type="OrthoDB" id="4760524at2759"/>
<dbReference type="HOGENOM" id="CLU_000288_6_10_1"/>
<evidence type="ECO:0000313" key="3">
    <source>
        <dbReference type="EMBL" id="KIK06328.1"/>
    </source>
</evidence>
<feature type="domain" description="NACHT" evidence="2">
    <location>
        <begin position="84"/>
        <end position="200"/>
    </location>
</feature>
<dbReference type="SUPFAM" id="SSF52540">
    <property type="entry name" value="P-loop containing nucleoside triphosphate hydrolases"/>
    <property type="match status" value="1"/>
</dbReference>
<sequence length="796" mass="89562">MLNNSHNVAISGGHLYNVHGSAHISHGGGQPGFELLTKAIAASAFHDSKERFPPPKCHPNTREAILRNIMSWITDDTSKGSLPPILWLYGPAGAGKSAIAQTIAEKCGEGVVARLACSFFFSRRTSDRNSDKHLVATISYQLTQSIEKTKPIIENIVQNDPLIFSRAINTQFSKLVIGPLLQVSKESDPRKVIILDGLDECDGDDKQCGIIDVICTAVSQHRLPFCFLLASRPEPHIRDAFNHDRLLKLSRNIPLIEDSESNSDVSKYLRSEFKRIAQARDLPTTWPPDKDIETLIGKASGHFIYPSTVIKFIDGRRDYPPDRLEIILGINTACDQSPFADLDALYREILKSTSKNREGGTLRIIGLLLCVTDKKSASPPLVRHLLNLPPGKLESLLYDVHSIIDVPKDLSDVGNPIRITHASLIDFIADRSRSGDYFLDTKNVHAELTQMCFRVLSPGTVVEGTGRSEVSQYALNSWYDHLQEAAPTQGLLDFFTQCASAETALDRMDKLNRNMRHWLGKPDVQALMLLWLKKHNIQNIRSPLYLSYRSLFDREIISIVDQCPSPDLLIKWIAILADLSAHLAVYAMTQALAMLFEIPTEPSGEPKSLIPLRDCLGKLFEVGMESYPDLFEEFFSDASRSEKYFIGCDVHTEISLLLLRYIDKCMSEPVLDDGLPYAAAWHHESLRRHLSTLKWWRHWSFHLSRSSPSSEELVKFLNKYSSSSFQPVMQVHDSVDFGHFNNRLSINDMQKSVTCFLLRNAEHHQGNASFQLKNVSVRSRNWFNLPAILDLIKVGS</sequence>
<keyword evidence="4" id="KW-1185">Reference proteome</keyword>
<evidence type="ECO:0000256" key="1">
    <source>
        <dbReference type="ARBA" id="ARBA00022737"/>
    </source>
</evidence>
<reference evidence="4" key="2">
    <citation type="submission" date="2015-01" db="EMBL/GenBank/DDBJ databases">
        <title>Evolutionary Origins and Diversification of the Mycorrhizal Mutualists.</title>
        <authorList>
            <consortium name="DOE Joint Genome Institute"/>
            <consortium name="Mycorrhizal Genomics Consortium"/>
            <person name="Kohler A."/>
            <person name="Kuo A."/>
            <person name="Nagy L.G."/>
            <person name="Floudas D."/>
            <person name="Copeland A."/>
            <person name="Barry K.W."/>
            <person name="Cichocki N."/>
            <person name="Veneault-Fourrey C."/>
            <person name="LaButti K."/>
            <person name="Lindquist E.A."/>
            <person name="Lipzen A."/>
            <person name="Lundell T."/>
            <person name="Morin E."/>
            <person name="Murat C."/>
            <person name="Riley R."/>
            <person name="Ohm R."/>
            <person name="Sun H."/>
            <person name="Tunlid A."/>
            <person name="Henrissat B."/>
            <person name="Grigoriev I.V."/>
            <person name="Hibbett D.S."/>
            <person name="Martin F."/>
        </authorList>
    </citation>
    <scope>NUCLEOTIDE SEQUENCE [LARGE SCALE GENOMIC DNA]</scope>
    <source>
        <strain evidence="4">LaAM-08-1</strain>
    </source>
</reference>
<accession>A0A0C9YDQ3</accession>
<proteinExistence type="predicted"/>
<dbReference type="PANTHER" id="PTHR10039:SF14">
    <property type="entry name" value="NACHT DOMAIN-CONTAINING PROTEIN"/>
    <property type="match status" value="1"/>
</dbReference>
<keyword evidence="1" id="KW-0677">Repeat</keyword>
<dbReference type="Pfam" id="PF24883">
    <property type="entry name" value="NPHP3_N"/>
    <property type="match status" value="1"/>
</dbReference>
<dbReference type="InterPro" id="IPR007111">
    <property type="entry name" value="NACHT_NTPase"/>
</dbReference>
<dbReference type="PANTHER" id="PTHR10039">
    <property type="entry name" value="AMELOGENIN"/>
    <property type="match status" value="1"/>
</dbReference>
<dbReference type="STRING" id="1095629.A0A0C9YDQ3"/>
<dbReference type="Gene3D" id="3.40.50.300">
    <property type="entry name" value="P-loop containing nucleotide triphosphate hydrolases"/>
    <property type="match status" value="1"/>
</dbReference>
<organism evidence="3 4">
    <name type="scientific">Laccaria amethystina LaAM-08-1</name>
    <dbReference type="NCBI Taxonomy" id="1095629"/>
    <lineage>
        <taxon>Eukaryota</taxon>
        <taxon>Fungi</taxon>
        <taxon>Dikarya</taxon>
        <taxon>Basidiomycota</taxon>
        <taxon>Agaricomycotina</taxon>
        <taxon>Agaricomycetes</taxon>
        <taxon>Agaricomycetidae</taxon>
        <taxon>Agaricales</taxon>
        <taxon>Agaricineae</taxon>
        <taxon>Hydnangiaceae</taxon>
        <taxon>Laccaria</taxon>
    </lineage>
</organism>
<evidence type="ECO:0000259" key="2">
    <source>
        <dbReference type="PROSITE" id="PS50837"/>
    </source>
</evidence>
<protein>
    <recommendedName>
        <fullName evidence="2">NACHT domain-containing protein</fullName>
    </recommendedName>
</protein>
<dbReference type="Proteomes" id="UP000054477">
    <property type="component" value="Unassembled WGS sequence"/>
</dbReference>
<dbReference type="PROSITE" id="PS50837">
    <property type="entry name" value="NACHT"/>
    <property type="match status" value="1"/>
</dbReference>
<dbReference type="InterPro" id="IPR027417">
    <property type="entry name" value="P-loop_NTPase"/>
</dbReference>
<dbReference type="AlphaFoldDB" id="A0A0C9YDQ3"/>
<evidence type="ECO:0000313" key="4">
    <source>
        <dbReference type="Proteomes" id="UP000054477"/>
    </source>
</evidence>